<feature type="transmembrane region" description="Helical" evidence="2">
    <location>
        <begin position="94"/>
        <end position="111"/>
    </location>
</feature>
<dbReference type="EMBL" id="JAVKGT010000004">
    <property type="protein sequence ID" value="MDR5710942.1"/>
    <property type="molecule type" value="Genomic_DNA"/>
</dbReference>
<comment type="caution">
    <text evidence="3">The sequence shown here is derived from an EMBL/GenBank/DDBJ whole genome shotgun (WGS) entry which is preliminary data.</text>
</comment>
<name>A0ABU1FRI9_9MICC</name>
<feature type="transmembrane region" description="Helical" evidence="2">
    <location>
        <begin position="41"/>
        <end position="58"/>
    </location>
</feature>
<protein>
    <submittedName>
        <fullName evidence="3">Uncharacterized protein</fullName>
    </submittedName>
</protein>
<accession>A0ABU1FRI9</accession>
<keyword evidence="4" id="KW-1185">Reference proteome</keyword>
<proteinExistence type="predicted"/>
<feature type="region of interest" description="Disordered" evidence="1">
    <location>
        <begin position="114"/>
        <end position="133"/>
    </location>
</feature>
<evidence type="ECO:0000313" key="3">
    <source>
        <dbReference type="EMBL" id="MDR5710942.1"/>
    </source>
</evidence>
<dbReference type="RefSeq" id="WP_310536330.1">
    <property type="nucleotide sequence ID" value="NZ_BAAAOC010000093.1"/>
</dbReference>
<dbReference type="Proteomes" id="UP001260872">
    <property type="component" value="Unassembled WGS sequence"/>
</dbReference>
<organism evidence="3 4">
    <name type="scientific">Nesterenkonia flava</name>
    <dbReference type="NCBI Taxonomy" id="469799"/>
    <lineage>
        <taxon>Bacteria</taxon>
        <taxon>Bacillati</taxon>
        <taxon>Actinomycetota</taxon>
        <taxon>Actinomycetes</taxon>
        <taxon>Micrococcales</taxon>
        <taxon>Micrococcaceae</taxon>
        <taxon>Nesterenkonia</taxon>
    </lineage>
</organism>
<evidence type="ECO:0000256" key="2">
    <source>
        <dbReference type="SAM" id="Phobius"/>
    </source>
</evidence>
<keyword evidence="2" id="KW-0812">Transmembrane</keyword>
<gene>
    <name evidence="3" type="ORF">RH857_02135</name>
</gene>
<keyword evidence="2" id="KW-1133">Transmembrane helix</keyword>
<evidence type="ECO:0000313" key="4">
    <source>
        <dbReference type="Proteomes" id="UP001260872"/>
    </source>
</evidence>
<evidence type="ECO:0000256" key="1">
    <source>
        <dbReference type="SAM" id="MobiDB-lite"/>
    </source>
</evidence>
<sequence length="133" mass="14241">MDTVVFVLIALGAPALAVLTWKFPVGMGPPSPGVTLSLHPSFLPSLFALFTVLGWGGALDQLGVLGGTGLVGDVIAGVLFVGMVLGILATLHGLGAGFLYPAIPFLVPPRAREKARRERDMRRRRREKRRQEV</sequence>
<feature type="compositionally biased region" description="Basic residues" evidence="1">
    <location>
        <begin position="122"/>
        <end position="133"/>
    </location>
</feature>
<reference evidence="4" key="1">
    <citation type="submission" date="2023-07" db="EMBL/GenBank/DDBJ databases">
        <title>Description of three actinobacteria isolated from air of manufacturing shop in a pharmaceutical factory.</title>
        <authorList>
            <person name="Zhang D.-F."/>
        </authorList>
    </citation>
    <scope>NUCLEOTIDE SEQUENCE [LARGE SCALE GENOMIC DNA]</scope>
    <source>
        <strain evidence="4">CCTCC AB 207010</strain>
    </source>
</reference>
<feature type="transmembrane region" description="Helical" evidence="2">
    <location>
        <begin position="70"/>
        <end position="88"/>
    </location>
</feature>
<keyword evidence="2" id="KW-0472">Membrane</keyword>